<keyword evidence="1" id="KW-0436">Ligase</keyword>
<dbReference type="Gene3D" id="3.40.50.20">
    <property type="match status" value="1"/>
</dbReference>
<keyword evidence="2" id="KW-0547">Nucleotide-binding</keyword>
<dbReference type="GO" id="GO:0016874">
    <property type="term" value="F:ligase activity"/>
    <property type="evidence" value="ECO:0007669"/>
    <property type="project" value="UniProtKB-KW"/>
</dbReference>
<keyword evidence="4" id="KW-0092">Biotin</keyword>
<evidence type="ECO:0000313" key="7">
    <source>
        <dbReference type="Proteomes" id="UP000001519"/>
    </source>
</evidence>
<keyword evidence="7" id="KW-1185">Reference proteome</keyword>
<dbReference type="PANTHER" id="PTHR18866">
    <property type="entry name" value="CARBOXYLASE:PYRUVATE/ACETYL-COA/PROPIONYL-COA CARBOXYLASE"/>
    <property type="match status" value="1"/>
</dbReference>
<protein>
    <submittedName>
        <fullName evidence="6">Methylcrotonyl-CoA carboxylase subunit 1</fullName>
    </submittedName>
</protein>
<dbReference type="Ensembl" id="ENSGGOT00000051023.1">
    <property type="protein sequence ID" value="ENSGGOP00000050453.1"/>
    <property type="gene ID" value="ENSGGOG00000002784.3"/>
</dbReference>
<dbReference type="InterPro" id="IPR011764">
    <property type="entry name" value="Biotin_carboxylation_dom"/>
</dbReference>
<feature type="domain" description="Biotin carboxylation" evidence="5">
    <location>
        <begin position="48"/>
        <end position="112"/>
    </location>
</feature>
<dbReference type="Proteomes" id="UP000001519">
    <property type="component" value="Chromosome 3"/>
</dbReference>
<dbReference type="GeneTree" id="ENSGT00940000156941"/>
<reference evidence="6" key="3">
    <citation type="submission" date="2025-08" db="UniProtKB">
        <authorList>
            <consortium name="Ensembl"/>
        </authorList>
    </citation>
    <scope>IDENTIFICATION</scope>
</reference>
<dbReference type="InterPro" id="IPR016185">
    <property type="entry name" value="PreATP-grasp_dom_sf"/>
</dbReference>
<dbReference type="GO" id="GO:0005524">
    <property type="term" value="F:ATP binding"/>
    <property type="evidence" value="ECO:0007669"/>
    <property type="project" value="UniProtKB-KW"/>
</dbReference>
<evidence type="ECO:0000259" key="5">
    <source>
        <dbReference type="PROSITE" id="PS50979"/>
    </source>
</evidence>
<dbReference type="InterPro" id="IPR005481">
    <property type="entry name" value="BC-like_N"/>
</dbReference>
<dbReference type="Pfam" id="PF00289">
    <property type="entry name" value="Biotin_carb_N"/>
    <property type="match status" value="1"/>
</dbReference>
<dbReference type="AlphaFoldDB" id="A0A2I2ZTL2"/>
<evidence type="ECO:0000256" key="2">
    <source>
        <dbReference type="ARBA" id="ARBA00022741"/>
    </source>
</evidence>
<dbReference type="EMBL" id="CABD030025913">
    <property type="status" value="NOT_ANNOTATED_CDS"/>
    <property type="molecule type" value="Genomic_DNA"/>
</dbReference>
<dbReference type="Bgee" id="ENSGGOG00000002784">
    <property type="expression patterns" value="Expressed in adult mammalian kidney and 6 other cell types or tissues"/>
</dbReference>
<evidence type="ECO:0000256" key="1">
    <source>
        <dbReference type="ARBA" id="ARBA00022598"/>
    </source>
</evidence>
<accession>A0A2I2ZTL2</accession>
<evidence type="ECO:0000313" key="6">
    <source>
        <dbReference type="Ensembl" id="ENSGGOP00000050453.1"/>
    </source>
</evidence>
<dbReference type="SUPFAM" id="SSF52440">
    <property type="entry name" value="PreATP-grasp domain"/>
    <property type="match status" value="1"/>
</dbReference>
<dbReference type="PANTHER" id="PTHR18866:SF33">
    <property type="entry name" value="METHYLCROTONOYL-COA CARBOXYLASE SUBUNIT ALPHA, MITOCHONDRIAL-RELATED"/>
    <property type="match status" value="1"/>
</dbReference>
<proteinExistence type="predicted"/>
<dbReference type="PROSITE" id="PS50979">
    <property type="entry name" value="BC"/>
    <property type="match status" value="1"/>
</dbReference>
<reference evidence="6 7" key="2">
    <citation type="journal article" date="2012" name="Nature">
        <title>Insights into hominid evolution from the gorilla genome sequence.</title>
        <authorList>
            <person name="Scally A."/>
            <person name="Dutheil J.Y."/>
            <person name="Hillier L.W."/>
            <person name="Jordan G.E."/>
            <person name="Goodhead I."/>
            <person name="Herrero J."/>
            <person name="Hobolth A."/>
            <person name="Lappalainen T."/>
            <person name="Mailund T."/>
            <person name="Marques-Bonet T."/>
            <person name="McCarthy S."/>
            <person name="Montgomery S.H."/>
            <person name="Schwalie P.C."/>
            <person name="Tang Y.A."/>
            <person name="Ward M.C."/>
            <person name="Xue Y."/>
            <person name="Yngvadottir B."/>
            <person name="Alkan C."/>
            <person name="Andersen L.N."/>
            <person name="Ayub Q."/>
            <person name="Ball E.V."/>
            <person name="Beal K."/>
            <person name="Bradley B.J."/>
            <person name="Chen Y."/>
            <person name="Clee C.M."/>
            <person name="Fitzgerald S."/>
            <person name="Graves T.A."/>
            <person name="Gu Y."/>
            <person name="Heath P."/>
            <person name="Heger A."/>
            <person name="Karakoc E."/>
            <person name="Kolb-Kokocinski A."/>
            <person name="Laird G.K."/>
            <person name="Lunter G."/>
            <person name="Meader S."/>
            <person name="Mort M."/>
            <person name="Mullikin J.C."/>
            <person name="Munch K."/>
            <person name="O'Connor T.D."/>
            <person name="Phillips A.D."/>
            <person name="Prado-Martinez J."/>
            <person name="Rogers A.S."/>
            <person name="Sajjadian S."/>
            <person name="Schmidt D."/>
            <person name="Shaw K."/>
            <person name="Simpson J.T."/>
            <person name="Stenson P.D."/>
            <person name="Turner D.J."/>
            <person name="Vigilant L."/>
            <person name="Vilella A.J."/>
            <person name="Whitener W."/>
            <person name="Zhu B."/>
            <person name="Cooper D.N."/>
            <person name="de Jong P."/>
            <person name="Dermitzakis E.T."/>
            <person name="Eichler E.E."/>
            <person name="Flicek P."/>
            <person name="Goldman N."/>
            <person name="Mundy N.I."/>
            <person name="Ning Z."/>
            <person name="Odom D.T."/>
            <person name="Ponting C.P."/>
            <person name="Quail M.A."/>
            <person name="Ryder O.A."/>
            <person name="Searle S.M."/>
            <person name="Warren W.C."/>
            <person name="Wilson R.K."/>
            <person name="Schierup M.H."/>
            <person name="Rogers J."/>
            <person name="Tyler-Smith C."/>
            <person name="Durbin R."/>
        </authorList>
    </citation>
    <scope>NUCLEOTIDE SEQUENCE [LARGE SCALE GENOMIC DNA]</scope>
</reference>
<organism evidence="6 7">
    <name type="scientific">Gorilla gorilla gorilla</name>
    <name type="common">Western lowland gorilla</name>
    <dbReference type="NCBI Taxonomy" id="9595"/>
    <lineage>
        <taxon>Eukaryota</taxon>
        <taxon>Metazoa</taxon>
        <taxon>Chordata</taxon>
        <taxon>Craniata</taxon>
        <taxon>Vertebrata</taxon>
        <taxon>Euteleostomi</taxon>
        <taxon>Mammalia</taxon>
        <taxon>Eutheria</taxon>
        <taxon>Euarchontoglires</taxon>
        <taxon>Primates</taxon>
        <taxon>Haplorrhini</taxon>
        <taxon>Catarrhini</taxon>
        <taxon>Hominidae</taxon>
        <taxon>Gorilla</taxon>
    </lineage>
</organism>
<evidence type="ECO:0000256" key="3">
    <source>
        <dbReference type="ARBA" id="ARBA00022840"/>
    </source>
</evidence>
<dbReference type="EMBL" id="CABD030025914">
    <property type="status" value="NOT_ANNOTATED_CDS"/>
    <property type="molecule type" value="Genomic_DNA"/>
</dbReference>
<sequence>MAAASAVSVLLVAAERNRWHRLPSLLLPPRTWVWRQRTMKYTTTTGRNITKVLIANRGEIACRVMRTAKKLGVQTVAVYSEADRNSMHVDMQDDLDFTEKIKLRFLPQNLLT</sequence>
<dbReference type="EMBL" id="CABD030025912">
    <property type="status" value="NOT_ANNOTATED_CDS"/>
    <property type="molecule type" value="Genomic_DNA"/>
</dbReference>
<evidence type="ECO:0000256" key="4">
    <source>
        <dbReference type="ARBA" id="ARBA00023267"/>
    </source>
</evidence>
<name>A0A2I2ZTL2_GORGO</name>
<reference evidence="7" key="1">
    <citation type="submission" date="2011-05" db="EMBL/GenBank/DDBJ databases">
        <title>Insights into the evolution of the great apes provided by the gorilla genome.</title>
        <authorList>
            <person name="Scally A."/>
        </authorList>
    </citation>
    <scope>NUCLEOTIDE SEQUENCE [LARGE SCALE GENOMIC DNA]</scope>
</reference>
<dbReference type="InterPro" id="IPR050856">
    <property type="entry name" value="Biotin_carboxylase_complex"/>
</dbReference>
<reference evidence="6" key="4">
    <citation type="submission" date="2025-09" db="UniProtKB">
        <authorList>
            <consortium name="Ensembl"/>
        </authorList>
    </citation>
    <scope>IDENTIFICATION</scope>
</reference>
<gene>
    <name evidence="6" type="primary">MCCC1</name>
</gene>
<keyword evidence="3" id="KW-0067">ATP-binding</keyword>